<keyword evidence="5 12" id="KW-0337">GPI-anchor biosynthesis</keyword>
<dbReference type="PANTHER" id="PTHR12468">
    <property type="entry name" value="GPI MANNOSYLTRANSFERASE 2"/>
    <property type="match status" value="1"/>
</dbReference>
<evidence type="ECO:0000313" key="14">
    <source>
        <dbReference type="EMBL" id="WFD48134.1"/>
    </source>
</evidence>
<comment type="subcellular location">
    <subcellularLocation>
        <location evidence="1 12">Endoplasmic reticulum membrane</location>
        <topology evidence="1 12">Multi-pass membrane protein</topology>
    </subcellularLocation>
</comment>
<accession>A0ABY8ERK2</accession>
<feature type="transmembrane region" description="Helical" evidence="12">
    <location>
        <begin position="109"/>
        <end position="131"/>
    </location>
</feature>
<evidence type="ECO:0000256" key="12">
    <source>
        <dbReference type="RuleBase" id="RU363112"/>
    </source>
</evidence>
<feature type="transmembrane region" description="Helical" evidence="12">
    <location>
        <begin position="390"/>
        <end position="409"/>
    </location>
</feature>
<evidence type="ECO:0000256" key="3">
    <source>
        <dbReference type="ARBA" id="ARBA00008698"/>
    </source>
</evidence>
<keyword evidence="9 12" id="KW-0256">Endoplasmic reticulum</keyword>
<evidence type="ECO:0000313" key="15">
    <source>
        <dbReference type="Proteomes" id="UP000818624"/>
    </source>
</evidence>
<comment type="similarity">
    <text evidence="3 12">Belongs to the PIGV family.</text>
</comment>
<evidence type="ECO:0000256" key="13">
    <source>
        <dbReference type="SAM" id="SignalP"/>
    </source>
</evidence>
<evidence type="ECO:0000256" key="5">
    <source>
        <dbReference type="ARBA" id="ARBA00022502"/>
    </source>
</evidence>
<evidence type="ECO:0000256" key="9">
    <source>
        <dbReference type="ARBA" id="ARBA00022824"/>
    </source>
</evidence>
<sequence>MTIPRRLLGASLAWRVVCVSLLLVAAHAQQAFDTSGELVQYTFAQHVDEAAWNTWAVPFVRWDTVYFVAAAAHGYTYEQMLAFQPGIVAMLRAAGLVGASGAWSATRAVVVGTLAANAASTLAPLLLFWVVRRWTTERVAESAAMLSILAPASTSALSAPTPEPFFALFSLLGFLALGPAPNAYARRALAAALFAVATCFRANGVLLAGYLVWDAAWATRPPSARVWVGRVVGVLPLVALCVLPWALFQAWAYARLCTSGTISPWCTARVPLAYSYVQSTYWDVGLFRYWAVAQVPNFVLAAPVLAAGAAGVSAYVARVGPGALARAVLVPWRRSEVAGLALLPYALHTAALLALLLFASHVQIALRLCTPGGMPFVWYTAAAVCPPRAALRYLCLYGAVAGVLYAGFYPPA</sequence>
<feature type="transmembrane region" description="Helical" evidence="12">
    <location>
        <begin position="233"/>
        <end position="254"/>
    </location>
</feature>
<proteinExistence type="inferred from homology"/>
<evidence type="ECO:0000256" key="1">
    <source>
        <dbReference type="ARBA" id="ARBA00004477"/>
    </source>
</evidence>
<name>A0ABY8ERK2_MALFU</name>
<organism evidence="14 15">
    <name type="scientific">Malassezia furfur</name>
    <name type="common">Pityriasis versicolor infection agent</name>
    <name type="synonym">Pityrosporum furfur</name>
    <dbReference type="NCBI Taxonomy" id="55194"/>
    <lineage>
        <taxon>Eukaryota</taxon>
        <taxon>Fungi</taxon>
        <taxon>Dikarya</taxon>
        <taxon>Basidiomycota</taxon>
        <taxon>Ustilaginomycotina</taxon>
        <taxon>Malasseziomycetes</taxon>
        <taxon>Malasseziales</taxon>
        <taxon>Malasseziaceae</taxon>
        <taxon>Malassezia</taxon>
    </lineage>
</organism>
<keyword evidence="8 12" id="KW-0812">Transmembrane</keyword>
<feature type="transmembrane region" description="Helical" evidence="12">
    <location>
        <begin position="298"/>
        <end position="317"/>
    </location>
</feature>
<keyword evidence="13" id="KW-0732">Signal</keyword>
<keyword evidence="6 12" id="KW-0328">Glycosyltransferase</keyword>
<dbReference type="EMBL" id="CP046236">
    <property type="protein sequence ID" value="WFD48134.1"/>
    <property type="molecule type" value="Genomic_DNA"/>
</dbReference>
<evidence type="ECO:0000256" key="7">
    <source>
        <dbReference type="ARBA" id="ARBA00022679"/>
    </source>
</evidence>
<feature type="transmembrane region" description="Helical" evidence="12">
    <location>
        <begin position="191"/>
        <end position="213"/>
    </location>
</feature>
<feature type="signal peptide" evidence="13">
    <location>
        <begin position="1"/>
        <end position="28"/>
    </location>
</feature>
<feature type="transmembrane region" description="Helical" evidence="12">
    <location>
        <begin position="337"/>
        <end position="358"/>
    </location>
</feature>
<dbReference type="EC" id="2.4.1.-" evidence="12"/>
<comment type="function">
    <text evidence="12">Mannosyltransferase involved in glycosylphosphatidylinositol-anchor biosynthesis.</text>
</comment>
<evidence type="ECO:0000256" key="2">
    <source>
        <dbReference type="ARBA" id="ARBA00004687"/>
    </source>
</evidence>
<dbReference type="Pfam" id="PF04188">
    <property type="entry name" value="Mannosyl_trans2"/>
    <property type="match status" value="1"/>
</dbReference>
<evidence type="ECO:0000256" key="10">
    <source>
        <dbReference type="ARBA" id="ARBA00022989"/>
    </source>
</evidence>
<dbReference type="Proteomes" id="UP000818624">
    <property type="component" value="Chromosome 3"/>
</dbReference>
<feature type="transmembrane region" description="Helical" evidence="12">
    <location>
        <begin position="165"/>
        <end position="184"/>
    </location>
</feature>
<feature type="transmembrane region" description="Helical" evidence="12">
    <location>
        <begin position="81"/>
        <end position="103"/>
    </location>
</feature>
<keyword evidence="7 12" id="KW-0808">Transferase</keyword>
<evidence type="ECO:0000256" key="4">
    <source>
        <dbReference type="ARBA" id="ARBA00013795"/>
    </source>
</evidence>
<protein>
    <recommendedName>
        <fullName evidence="4 12">GPI mannosyltransferase 2</fullName>
        <ecNumber evidence="12">2.4.1.-</ecNumber>
    </recommendedName>
</protein>
<dbReference type="InterPro" id="IPR007315">
    <property type="entry name" value="PIG-V/Gpi18"/>
</dbReference>
<keyword evidence="11 12" id="KW-0472">Membrane</keyword>
<keyword evidence="10 12" id="KW-1133">Transmembrane helix</keyword>
<evidence type="ECO:0000256" key="8">
    <source>
        <dbReference type="ARBA" id="ARBA00022692"/>
    </source>
</evidence>
<feature type="chain" id="PRO_5046762434" description="GPI mannosyltransferase 2" evidence="13">
    <location>
        <begin position="29"/>
        <end position="412"/>
    </location>
</feature>
<comment type="pathway">
    <text evidence="2 12">Glycolipid biosynthesis; glycosylphosphatidylinositol-anchor biosynthesis.</text>
</comment>
<keyword evidence="15" id="KW-1185">Reference proteome</keyword>
<evidence type="ECO:0000256" key="11">
    <source>
        <dbReference type="ARBA" id="ARBA00023136"/>
    </source>
</evidence>
<reference evidence="14 15" key="1">
    <citation type="journal article" date="2020" name="Elife">
        <title>Loss of centromere function drives karyotype evolution in closely related Malassezia species.</title>
        <authorList>
            <person name="Sankaranarayanan S.R."/>
            <person name="Ianiri G."/>
            <person name="Coelho M.A."/>
            <person name="Reza M.H."/>
            <person name="Thimmappa B.C."/>
            <person name="Ganguly P."/>
            <person name="Vadnala R.N."/>
            <person name="Sun S."/>
            <person name="Siddharthan R."/>
            <person name="Tellgren-Roth C."/>
            <person name="Dawson T.L."/>
            <person name="Heitman J."/>
            <person name="Sanyal K."/>
        </authorList>
    </citation>
    <scope>NUCLEOTIDE SEQUENCE [LARGE SCALE GENOMIC DNA]</scope>
    <source>
        <strain evidence="14">CBS14141</strain>
    </source>
</reference>
<dbReference type="PANTHER" id="PTHR12468:SF2">
    <property type="entry name" value="GPI MANNOSYLTRANSFERASE 2"/>
    <property type="match status" value="1"/>
</dbReference>
<evidence type="ECO:0000256" key="6">
    <source>
        <dbReference type="ARBA" id="ARBA00022676"/>
    </source>
</evidence>
<gene>
    <name evidence="14" type="primary">GPI18</name>
    <name evidence="14" type="ORF">GLX27_002802</name>
</gene>